<accession>A0A317CH29</accession>
<comment type="caution">
    <text evidence="2">The sequence shown here is derived from an EMBL/GenBank/DDBJ whole genome shotgun (WGS) entry which is preliminary data.</text>
</comment>
<proteinExistence type="predicted"/>
<keyword evidence="1" id="KW-0812">Transmembrane</keyword>
<protein>
    <recommendedName>
        <fullName evidence="4">DUF304 domain-containing protein</fullName>
    </recommendedName>
</protein>
<evidence type="ECO:0008006" key="4">
    <source>
        <dbReference type="Google" id="ProtNLM"/>
    </source>
</evidence>
<evidence type="ECO:0000313" key="2">
    <source>
        <dbReference type="EMBL" id="PWQ97707.1"/>
    </source>
</evidence>
<keyword evidence="3" id="KW-1185">Reference proteome</keyword>
<evidence type="ECO:0000313" key="3">
    <source>
        <dbReference type="Proteomes" id="UP000245539"/>
    </source>
</evidence>
<dbReference type="InterPro" id="IPR009883">
    <property type="entry name" value="YgfX"/>
</dbReference>
<dbReference type="AlphaFoldDB" id="A0A317CH29"/>
<organism evidence="2 3">
    <name type="scientific">Leucothrix pacifica</name>
    <dbReference type="NCBI Taxonomy" id="1247513"/>
    <lineage>
        <taxon>Bacteria</taxon>
        <taxon>Pseudomonadati</taxon>
        <taxon>Pseudomonadota</taxon>
        <taxon>Gammaproteobacteria</taxon>
        <taxon>Thiotrichales</taxon>
        <taxon>Thiotrichaceae</taxon>
        <taxon>Leucothrix</taxon>
    </lineage>
</organism>
<name>A0A317CH29_9GAMM</name>
<dbReference type="RefSeq" id="WP_109837523.1">
    <property type="nucleotide sequence ID" value="NZ_QGKM01000023.1"/>
</dbReference>
<dbReference type="OrthoDB" id="7030636at2"/>
<dbReference type="Proteomes" id="UP000245539">
    <property type="component" value="Unassembled WGS sequence"/>
</dbReference>
<evidence type="ECO:0000256" key="1">
    <source>
        <dbReference type="SAM" id="Phobius"/>
    </source>
</evidence>
<gene>
    <name evidence="2" type="ORF">DKW60_10060</name>
</gene>
<sequence>MILESPFTAPLRLDIKGSLGVVLLIVMPLLLIAATVVFFTPLAWFWLCLPVCMLGLVAAYYLKLHYWQSLAKSVLEINQDAEKQWAVLAGEKWHLVDLLPTSFVSPLLIVLNFKGPTGSFVVILPADSLDANTHRRLRVRVRMAFA</sequence>
<keyword evidence="1" id="KW-0472">Membrane</keyword>
<keyword evidence="1" id="KW-1133">Transmembrane helix</keyword>
<feature type="transmembrane region" description="Helical" evidence="1">
    <location>
        <begin position="44"/>
        <end position="62"/>
    </location>
</feature>
<feature type="transmembrane region" description="Helical" evidence="1">
    <location>
        <begin position="21"/>
        <end position="38"/>
    </location>
</feature>
<dbReference type="Pfam" id="PF07254">
    <property type="entry name" value="Cpta_toxin"/>
    <property type="match status" value="1"/>
</dbReference>
<dbReference type="EMBL" id="QGKM01000023">
    <property type="protein sequence ID" value="PWQ97707.1"/>
    <property type="molecule type" value="Genomic_DNA"/>
</dbReference>
<reference evidence="2 3" key="1">
    <citation type="submission" date="2018-05" db="EMBL/GenBank/DDBJ databases">
        <title>Leucothrix arctica sp. nov., isolated from Arctic seawater.</title>
        <authorList>
            <person name="Choi A."/>
            <person name="Baek K."/>
        </authorList>
    </citation>
    <scope>NUCLEOTIDE SEQUENCE [LARGE SCALE GENOMIC DNA]</scope>
    <source>
        <strain evidence="2 3">JCM 18388</strain>
    </source>
</reference>